<accession>A0A8H6J2R2</accession>
<dbReference type="AlphaFoldDB" id="A0A8H6J2R2"/>
<feature type="region of interest" description="Disordered" evidence="1">
    <location>
        <begin position="1"/>
        <end position="122"/>
    </location>
</feature>
<feature type="compositionally biased region" description="Low complexity" evidence="1">
    <location>
        <begin position="28"/>
        <end position="38"/>
    </location>
</feature>
<organism evidence="2 3">
    <name type="scientific">Colletotrichum sojae</name>
    <dbReference type="NCBI Taxonomy" id="2175907"/>
    <lineage>
        <taxon>Eukaryota</taxon>
        <taxon>Fungi</taxon>
        <taxon>Dikarya</taxon>
        <taxon>Ascomycota</taxon>
        <taxon>Pezizomycotina</taxon>
        <taxon>Sordariomycetes</taxon>
        <taxon>Hypocreomycetidae</taxon>
        <taxon>Glomerellales</taxon>
        <taxon>Glomerellaceae</taxon>
        <taxon>Colletotrichum</taxon>
        <taxon>Colletotrichum orchidearum species complex</taxon>
    </lineage>
</organism>
<keyword evidence="3" id="KW-1185">Reference proteome</keyword>
<evidence type="ECO:0000313" key="2">
    <source>
        <dbReference type="EMBL" id="KAF6805419.1"/>
    </source>
</evidence>
<comment type="caution">
    <text evidence="2">The sequence shown here is derived from an EMBL/GenBank/DDBJ whole genome shotgun (WGS) entry which is preliminary data.</text>
</comment>
<proteinExistence type="predicted"/>
<protein>
    <submittedName>
        <fullName evidence="2">Uncharacterized protein</fullName>
    </submittedName>
</protein>
<dbReference type="Proteomes" id="UP000652219">
    <property type="component" value="Unassembled WGS sequence"/>
</dbReference>
<evidence type="ECO:0000313" key="3">
    <source>
        <dbReference type="Proteomes" id="UP000652219"/>
    </source>
</evidence>
<gene>
    <name evidence="2" type="ORF">CSOJ01_09494</name>
</gene>
<name>A0A8H6J2R2_9PEZI</name>
<dbReference type="EMBL" id="WIGN01000182">
    <property type="protein sequence ID" value="KAF6805419.1"/>
    <property type="molecule type" value="Genomic_DNA"/>
</dbReference>
<reference evidence="2 3" key="1">
    <citation type="journal article" date="2020" name="Phytopathology">
        <title>Genome Sequence Resources of Colletotrichum truncatum, C. plurivorum, C. musicola, and C. sojae: Four Species Pathogenic to Soybean (Glycine max).</title>
        <authorList>
            <person name="Rogerio F."/>
            <person name="Boufleur T.R."/>
            <person name="Ciampi-Guillardi M."/>
            <person name="Sukno S.A."/>
            <person name="Thon M.R."/>
            <person name="Massola Junior N.S."/>
            <person name="Baroncelli R."/>
        </authorList>
    </citation>
    <scope>NUCLEOTIDE SEQUENCE [LARGE SCALE GENOMIC DNA]</scope>
    <source>
        <strain evidence="2 3">LFN0009</strain>
    </source>
</reference>
<sequence>MAPSADHNYNLNASPIGPDTSSQGGGSNSSLDNNVSDSTPGAQQPETPPNAAADGPQANNFFELPADTPARPQPGMQGGLTATFTSSLPVPPQRAARRPRRNALVAPSAPPPPPRPYQDVETPEFCSPWPRQPPHVLGGRPDVSRGCPHDLVYPCFCRNITEVPGFVCFTCRAPLCAYNDLLQRGTSQELQLEHDREVARDRNARQFEQEIRWALEGALRREQEYHGTGPGPYSNGN</sequence>
<evidence type="ECO:0000256" key="1">
    <source>
        <dbReference type="SAM" id="MobiDB-lite"/>
    </source>
</evidence>